<evidence type="ECO:0000256" key="10">
    <source>
        <dbReference type="ARBA" id="ARBA00023303"/>
    </source>
</evidence>
<keyword evidence="5" id="KW-0851">Voltage-gated channel</keyword>
<feature type="transmembrane region" description="Helical" evidence="11">
    <location>
        <begin position="111"/>
        <end position="136"/>
    </location>
</feature>
<feature type="transmembrane region" description="Helical" evidence="11">
    <location>
        <begin position="922"/>
        <end position="947"/>
    </location>
</feature>
<protein>
    <submittedName>
        <fullName evidence="13">Ion transport protein</fullName>
    </submittedName>
</protein>
<dbReference type="SUPFAM" id="SSF81324">
    <property type="entry name" value="Voltage-gated potassium channels"/>
    <property type="match status" value="3"/>
</dbReference>
<dbReference type="InterPro" id="IPR027359">
    <property type="entry name" value="Volt_channel_dom_sf"/>
</dbReference>
<feature type="domain" description="Ion transport" evidence="12">
    <location>
        <begin position="451"/>
        <end position="757"/>
    </location>
</feature>
<evidence type="ECO:0000256" key="4">
    <source>
        <dbReference type="ARBA" id="ARBA00022737"/>
    </source>
</evidence>
<sequence>MYMCMDSTQPAIAVIFYLAFVVFDSIFVMNLTLAVISEEFNIEEPPRSPTAALKKTPEKQSRLKPRIPLLYYIASHPLFSFFVMCAIFANTAVLSMDHYPMSDTMDADLEIINFALTCVFVAEMIMKVAGLGIHLYTRDKFNLFDAFVVLMGLLEMALSPPSFMSENQPKKGSVASLRSFRLLRVFKLARSWKSLRELLEMVGRALASIANFGVLLFIFIYIYALVGMQFFGNTMRFDSNGYPTPYNIYDYWSGTVPRLHFDTFLWSAITVFKIITTDNWNEDMYNVIRSSGMFAALYTISLIVFGNFIMMNLFLALLLDNFSSDDTDEEQAQTNVQKLGRDVLAMMTMMKWVVKTIYLSAMQILTLWNQTNLPITLPGPSVSAVVKATSKQKVMELKHLDMNNEVAPKSKSDSDQTKAGEEFGHCLSSSSLFIFPKGSRVRKWTLKLIAHPYFDSVALFLVTVSSITLAVDNPLQNPEPTLATGLKRLDTLFAVIFACEMVLKIVAMGLVLHRGSYLRNGWNTLDCVIVVSSLAMLAESSSSRQSLKSLRSLRTFRTFRPLRVISRRPGLKLVVNALIEAIPAVSNVLIICALFYLMFSIFAVTYLKGRLDSCSGDVFDALSEAQVAFLGSPKPWSPLSLDQQHWFTYTSCMGFPTDSLTSKYICGCWGADWSPVVPQDFNNVENAMITFFEMSTTENWSLLMVACIDATDIDMQPIRDYNVWWAGFFVVFMMFGSYFVVNLLVGVIIDNFNRMTDALDDSFMLTSEQKKWMKAQKSAARVGPQRVFVPFKHPVRRAAFFFVRHKRFEWFIMICIIVNMLLMATQYYGQSTTHTTIVNILNEIFAVVFTGEATLKIIAYGAVYFDDNWNRFDFFVVLGTLLSVVLESITTAHLRVLAVLARVFRVTRIVRLVKASKGVQHILTTLYLALPGLRNVSSILLLLLFIYTTMGVQMFAKVGLNDNIDEHANL</sequence>
<dbReference type="Gene3D" id="1.20.120.350">
    <property type="entry name" value="Voltage-gated potassium channels. Chain C"/>
    <property type="match status" value="3"/>
</dbReference>
<dbReference type="GO" id="GO:0001518">
    <property type="term" value="C:voltage-gated sodium channel complex"/>
    <property type="evidence" value="ECO:0007669"/>
    <property type="project" value="TreeGrafter"/>
</dbReference>
<evidence type="ECO:0000313" key="13">
    <source>
        <dbReference type="EMBL" id="KAF4045705.1"/>
    </source>
</evidence>
<keyword evidence="10" id="KW-0407">Ion channel</keyword>
<keyword evidence="6 11" id="KW-1133">Transmembrane helix</keyword>
<dbReference type="GO" id="GO:0005248">
    <property type="term" value="F:voltage-gated sodium channel activity"/>
    <property type="evidence" value="ECO:0007669"/>
    <property type="project" value="TreeGrafter"/>
</dbReference>
<feature type="transmembrane region" description="Helical" evidence="11">
    <location>
        <begin position="491"/>
        <end position="512"/>
    </location>
</feature>
<keyword evidence="8 11" id="KW-0472">Membrane</keyword>
<dbReference type="InterPro" id="IPR043203">
    <property type="entry name" value="VGCC_Ca_Na"/>
</dbReference>
<feature type="transmembrane region" description="Helical" evidence="11">
    <location>
        <begin position="874"/>
        <end position="901"/>
    </location>
</feature>
<accession>A0A833TFH4</accession>
<name>A0A833TFH4_PHYIN</name>
<gene>
    <name evidence="13" type="ORF">GN244_ATG01876</name>
</gene>
<evidence type="ECO:0000256" key="1">
    <source>
        <dbReference type="ARBA" id="ARBA00004141"/>
    </source>
</evidence>
<evidence type="ECO:0000259" key="12">
    <source>
        <dbReference type="Pfam" id="PF00520"/>
    </source>
</evidence>
<keyword evidence="7" id="KW-0406">Ion transport</keyword>
<organism evidence="13 14">
    <name type="scientific">Phytophthora infestans</name>
    <name type="common">Potato late blight agent</name>
    <name type="synonym">Botrytis infestans</name>
    <dbReference type="NCBI Taxonomy" id="4787"/>
    <lineage>
        <taxon>Eukaryota</taxon>
        <taxon>Sar</taxon>
        <taxon>Stramenopiles</taxon>
        <taxon>Oomycota</taxon>
        <taxon>Peronosporomycetes</taxon>
        <taxon>Peronosporales</taxon>
        <taxon>Peronosporaceae</taxon>
        <taxon>Phytophthora</taxon>
    </lineage>
</organism>
<feature type="transmembrane region" description="Helical" evidence="11">
    <location>
        <begin position="12"/>
        <end position="36"/>
    </location>
</feature>
<comment type="subcellular location">
    <subcellularLocation>
        <location evidence="1">Membrane</location>
        <topology evidence="1">Multi-pass membrane protein</topology>
    </subcellularLocation>
</comment>
<dbReference type="Pfam" id="PF00520">
    <property type="entry name" value="Ion_trans"/>
    <property type="match status" value="3"/>
</dbReference>
<evidence type="ECO:0000313" key="14">
    <source>
        <dbReference type="Proteomes" id="UP000602510"/>
    </source>
</evidence>
<dbReference type="PANTHER" id="PTHR10037">
    <property type="entry name" value="VOLTAGE-GATED CATION CHANNEL CALCIUM AND SODIUM"/>
    <property type="match status" value="1"/>
</dbReference>
<dbReference type="Gene3D" id="1.10.287.70">
    <property type="match status" value="3"/>
</dbReference>
<keyword evidence="4" id="KW-0677">Repeat</keyword>
<evidence type="ECO:0000256" key="2">
    <source>
        <dbReference type="ARBA" id="ARBA00022448"/>
    </source>
</evidence>
<evidence type="ECO:0000256" key="5">
    <source>
        <dbReference type="ARBA" id="ARBA00022882"/>
    </source>
</evidence>
<dbReference type="Proteomes" id="UP000602510">
    <property type="component" value="Unassembled WGS sequence"/>
</dbReference>
<proteinExistence type="predicted"/>
<evidence type="ECO:0000256" key="9">
    <source>
        <dbReference type="ARBA" id="ARBA00023180"/>
    </source>
</evidence>
<feature type="transmembrane region" description="Helical" evidence="11">
    <location>
        <begin position="349"/>
        <end position="368"/>
    </location>
</feature>
<evidence type="ECO:0000256" key="6">
    <source>
        <dbReference type="ARBA" id="ARBA00022989"/>
    </source>
</evidence>
<feature type="domain" description="Ion transport" evidence="12">
    <location>
        <begin position="805"/>
        <end position="956"/>
    </location>
</feature>
<feature type="transmembrane region" description="Helical" evidence="11">
    <location>
        <begin position="723"/>
        <end position="749"/>
    </location>
</feature>
<evidence type="ECO:0000256" key="3">
    <source>
        <dbReference type="ARBA" id="ARBA00022692"/>
    </source>
</evidence>
<feature type="transmembrane region" description="Helical" evidence="11">
    <location>
        <begin position="588"/>
        <end position="607"/>
    </location>
</feature>
<reference evidence="13" key="1">
    <citation type="submission" date="2020-04" db="EMBL/GenBank/DDBJ databases">
        <title>Hybrid Assembly of Korean Phytophthora infestans isolates.</title>
        <authorList>
            <person name="Prokchorchik M."/>
            <person name="Lee Y."/>
            <person name="Seo J."/>
            <person name="Cho J.-H."/>
            <person name="Park Y.-E."/>
            <person name="Jang D.-C."/>
            <person name="Im J.-S."/>
            <person name="Choi J.-G."/>
            <person name="Park H.-J."/>
            <person name="Lee G.-B."/>
            <person name="Lee Y.-G."/>
            <person name="Hong S.-Y."/>
            <person name="Cho K."/>
            <person name="Sohn K.H."/>
        </authorList>
    </citation>
    <scope>NUCLEOTIDE SEQUENCE</scope>
    <source>
        <strain evidence="13">KR_1_A1</strain>
    </source>
</reference>
<feature type="transmembrane region" description="Helical" evidence="11">
    <location>
        <begin position="205"/>
        <end position="226"/>
    </location>
</feature>
<evidence type="ECO:0000256" key="11">
    <source>
        <dbReference type="SAM" id="Phobius"/>
    </source>
</evidence>
<dbReference type="EMBL" id="WSZM01000041">
    <property type="protein sequence ID" value="KAF4045705.1"/>
    <property type="molecule type" value="Genomic_DNA"/>
</dbReference>
<keyword evidence="9" id="KW-0325">Glycoprotein</keyword>
<feature type="transmembrane region" description="Helical" evidence="11">
    <location>
        <begin position="69"/>
        <end position="91"/>
    </location>
</feature>
<feature type="transmembrane region" description="Helical" evidence="11">
    <location>
        <begin position="294"/>
        <end position="319"/>
    </location>
</feature>
<evidence type="ECO:0000256" key="8">
    <source>
        <dbReference type="ARBA" id="ARBA00023136"/>
    </source>
</evidence>
<dbReference type="FunFam" id="1.20.120.350:FF:000009">
    <property type="entry name" value="Voltage-dependent T-type calcium channel subunit alpha"/>
    <property type="match status" value="1"/>
</dbReference>
<feature type="transmembrane region" description="Helical" evidence="11">
    <location>
        <begin position="840"/>
        <end position="862"/>
    </location>
</feature>
<keyword evidence="14" id="KW-1185">Reference proteome</keyword>
<keyword evidence="3 11" id="KW-0812">Transmembrane</keyword>
<comment type="caution">
    <text evidence="13">The sequence shown here is derived from an EMBL/GenBank/DDBJ whole genome shotgun (WGS) entry which is preliminary data.</text>
</comment>
<dbReference type="PANTHER" id="PTHR10037:SF62">
    <property type="entry name" value="SODIUM CHANNEL PROTEIN 60E"/>
    <property type="match status" value="1"/>
</dbReference>
<feature type="transmembrane region" description="Helical" evidence="11">
    <location>
        <begin position="143"/>
        <end position="163"/>
    </location>
</feature>
<dbReference type="AlphaFoldDB" id="A0A833TFH4"/>
<feature type="domain" description="Ion transport" evidence="12">
    <location>
        <begin position="76"/>
        <end position="327"/>
    </location>
</feature>
<feature type="transmembrane region" description="Helical" evidence="11">
    <location>
        <begin position="452"/>
        <end position="471"/>
    </location>
</feature>
<keyword evidence="2" id="KW-0813">Transport</keyword>
<feature type="transmembrane region" description="Helical" evidence="11">
    <location>
        <begin position="810"/>
        <end position="828"/>
    </location>
</feature>
<dbReference type="InterPro" id="IPR005821">
    <property type="entry name" value="Ion_trans_dom"/>
</dbReference>
<evidence type="ECO:0000256" key="7">
    <source>
        <dbReference type="ARBA" id="ARBA00023065"/>
    </source>
</evidence>